<gene>
    <name evidence="2" type="ORF">PLEPLA_LOCUS23795</name>
</gene>
<dbReference type="Proteomes" id="UP001153269">
    <property type="component" value="Unassembled WGS sequence"/>
</dbReference>
<reference evidence="2" key="1">
    <citation type="submission" date="2020-03" db="EMBL/GenBank/DDBJ databases">
        <authorList>
            <person name="Weist P."/>
        </authorList>
    </citation>
    <scope>NUCLEOTIDE SEQUENCE</scope>
</reference>
<accession>A0A9N7UNI7</accession>
<feature type="compositionally biased region" description="Basic and acidic residues" evidence="1">
    <location>
        <begin position="46"/>
        <end position="69"/>
    </location>
</feature>
<proteinExistence type="predicted"/>
<comment type="caution">
    <text evidence="2">The sequence shown here is derived from an EMBL/GenBank/DDBJ whole genome shotgun (WGS) entry which is preliminary data.</text>
</comment>
<name>A0A9N7UNI7_PLEPL</name>
<evidence type="ECO:0000313" key="3">
    <source>
        <dbReference type="Proteomes" id="UP001153269"/>
    </source>
</evidence>
<dbReference type="AlphaFoldDB" id="A0A9N7UNI7"/>
<dbReference type="EMBL" id="CADEAL010001803">
    <property type="protein sequence ID" value="CAB1435746.1"/>
    <property type="molecule type" value="Genomic_DNA"/>
</dbReference>
<keyword evidence="3" id="KW-1185">Reference proteome</keyword>
<evidence type="ECO:0000256" key="1">
    <source>
        <dbReference type="SAM" id="MobiDB-lite"/>
    </source>
</evidence>
<feature type="region of interest" description="Disordered" evidence="1">
    <location>
        <begin position="33"/>
        <end position="69"/>
    </location>
</feature>
<evidence type="ECO:0000313" key="2">
    <source>
        <dbReference type="EMBL" id="CAB1435746.1"/>
    </source>
</evidence>
<protein>
    <submittedName>
        <fullName evidence="2">Uncharacterized protein</fullName>
    </submittedName>
</protein>
<organism evidence="2 3">
    <name type="scientific">Pleuronectes platessa</name>
    <name type="common">European plaice</name>
    <dbReference type="NCBI Taxonomy" id="8262"/>
    <lineage>
        <taxon>Eukaryota</taxon>
        <taxon>Metazoa</taxon>
        <taxon>Chordata</taxon>
        <taxon>Craniata</taxon>
        <taxon>Vertebrata</taxon>
        <taxon>Euteleostomi</taxon>
        <taxon>Actinopterygii</taxon>
        <taxon>Neopterygii</taxon>
        <taxon>Teleostei</taxon>
        <taxon>Neoteleostei</taxon>
        <taxon>Acanthomorphata</taxon>
        <taxon>Carangaria</taxon>
        <taxon>Pleuronectiformes</taxon>
        <taxon>Pleuronectoidei</taxon>
        <taxon>Pleuronectidae</taxon>
        <taxon>Pleuronectes</taxon>
    </lineage>
</organism>
<sequence>MCSPRDARRKPSSERIQRSFKRLQMKEKNLSLMEPDGLNHQLSPRRAHETPGLEEEKSRRCEEGEEGERVRRAGGYCRLQLVPADGPNEPAALLSQEIIKTGAVKKPEPGERMET</sequence>